<dbReference type="SUPFAM" id="SSF51658">
    <property type="entry name" value="Xylose isomerase-like"/>
    <property type="match status" value="1"/>
</dbReference>
<dbReference type="Proteomes" id="UP000031526">
    <property type="component" value="Chromosome"/>
</dbReference>
<organism evidence="2 4">
    <name type="scientific">Streptomyces nodosus</name>
    <dbReference type="NCBI Taxonomy" id="40318"/>
    <lineage>
        <taxon>Bacteria</taxon>
        <taxon>Bacillati</taxon>
        <taxon>Actinomycetota</taxon>
        <taxon>Actinomycetes</taxon>
        <taxon>Kitasatosporales</taxon>
        <taxon>Streptomycetaceae</taxon>
        <taxon>Streptomyces</taxon>
    </lineage>
</organism>
<dbReference type="Proteomes" id="UP000325763">
    <property type="component" value="Chromosome"/>
</dbReference>
<dbReference type="OrthoDB" id="104997at2"/>
<dbReference type="EMBL" id="CP023747">
    <property type="protein sequence ID" value="QEV37690.1"/>
    <property type="molecule type" value="Genomic_DNA"/>
</dbReference>
<evidence type="ECO:0000313" key="2">
    <source>
        <dbReference type="EMBL" id="AJE39096.1"/>
    </source>
</evidence>
<evidence type="ECO:0000259" key="1">
    <source>
        <dbReference type="Pfam" id="PF01261"/>
    </source>
</evidence>
<feature type="domain" description="Xylose isomerase-like TIM barrel" evidence="1">
    <location>
        <begin position="45"/>
        <end position="302"/>
    </location>
</feature>
<dbReference type="RefSeq" id="WP_043437344.1">
    <property type="nucleotide sequence ID" value="NZ_CP009313.1"/>
</dbReference>
<accession>A0A0B5DF61</accession>
<gene>
    <name evidence="3" type="ORF">CP978_03275</name>
    <name evidence="2" type="ORF">SNOD_02880</name>
</gene>
<evidence type="ECO:0000313" key="4">
    <source>
        <dbReference type="Proteomes" id="UP000031526"/>
    </source>
</evidence>
<sequence length="323" mass="34529">MTGRTTNPGAALPDGILIGNAPVSYGVYGEGAGGPGSSPGALLASMAEAGYQGSELGPPGFFGTPEQTAALFTEHRLAAVGAYIPVHYALDDDVVEHDLARMEQTCRELAACAEAAGTPADLAPLAILADEGSETLLHHPARPWDDRSLALTEAGWERLARLSERAVAMARSYGLRPSFHPHISTFVESPWEVERLLELTEVGLTLDIAHLQLAGGDPVACLRAWRERINHVHVKDVRMAVLAEAKASGRTDFDEWWADVCVPFGAGDVDIDAFLSELLRGGYRGWLLVEQDRAPTPAEEYPEVAAEQAANHAWLAAKVAAHS</sequence>
<dbReference type="InterPro" id="IPR036237">
    <property type="entry name" value="Xyl_isomerase-like_sf"/>
</dbReference>
<dbReference type="EMBL" id="CP009313">
    <property type="protein sequence ID" value="AJE39096.1"/>
    <property type="molecule type" value="Genomic_DNA"/>
</dbReference>
<dbReference type="STRING" id="40318.SNOD_02880"/>
<reference evidence="4" key="1">
    <citation type="submission" date="2014-09" db="EMBL/GenBank/DDBJ databases">
        <title>Sequence of the Streptomyces nodosus genome.</title>
        <authorList>
            <person name="Sweeney P."/>
            <person name="Stephens N."/>
            <person name="Murphy C."/>
            <person name="Caffrey P."/>
        </authorList>
    </citation>
    <scope>NUCLEOTIDE SEQUENCE [LARGE SCALE GENOMIC DNA]</scope>
    <source>
        <strain evidence="4">ATCC 14899</strain>
    </source>
</reference>
<dbReference type="InterPro" id="IPR050312">
    <property type="entry name" value="IolE/XylAMocC-like"/>
</dbReference>
<dbReference type="KEGG" id="snq:CP978_03275"/>
<dbReference type="InterPro" id="IPR013022">
    <property type="entry name" value="Xyl_isomerase-like_TIM-brl"/>
</dbReference>
<reference evidence="3 5" key="3">
    <citation type="submission" date="2017-09" db="EMBL/GenBank/DDBJ databases">
        <title>Streptomyces genome completion.</title>
        <authorList>
            <person name="Lee N."/>
            <person name="Cho B.-K."/>
        </authorList>
    </citation>
    <scope>NUCLEOTIDE SEQUENCE [LARGE SCALE GENOMIC DNA]</scope>
    <source>
        <strain evidence="3 5">ATCC 14899</strain>
    </source>
</reference>
<dbReference type="HOGENOM" id="CLU_059523_0_0_11"/>
<dbReference type="AlphaFoldDB" id="A0A0B5DF61"/>
<protein>
    <recommendedName>
        <fullName evidence="1">Xylose isomerase-like TIM barrel domain-containing protein</fullName>
    </recommendedName>
</protein>
<evidence type="ECO:0000313" key="3">
    <source>
        <dbReference type="EMBL" id="QEV37690.1"/>
    </source>
</evidence>
<dbReference type="Pfam" id="PF01261">
    <property type="entry name" value="AP_endonuc_2"/>
    <property type="match status" value="1"/>
</dbReference>
<dbReference type="PANTHER" id="PTHR12110:SF41">
    <property type="entry name" value="INOSOSE DEHYDRATASE"/>
    <property type="match status" value="1"/>
</dbReference>
<keyword evidence="4" id="KW-1185">Reference proteome</keyword>
<name>A0A0B5DF61_9ACTN</name>
<evidence type="ECO:0000313" key="5">
    <source>
        <dbReference type="Proteomes" id="UP000325763"/>
    </source>
</evidence>
<dbReference type="PANTHER" id="PTHR12110">
    <property type="entry name" value="HYDROXYPYRUVATE ISOMERASE"/>
    <property type="match status" value="1"/>
</dbReference>
<dbReference type="Gene3D" id="3.20.20.150">
    <property type="entry name" value="Divalent-metal-dependent TIM barrel enzymes"/>
    <property type="match status" value="1"/>
</dbReference>
<reference evidence="2 4" key="2">
    <citation type="journal article" date="2016" name="Appl. Microbiol. Biotechnol.">
        <title>Exploiting the genome sequence of Streptomyces nodosus for enhanced antibiotic production.</title>
        <authorList>
            <person name="Sweeney P."/>
            <person name="Murphy C.D."/>
            <person name="Caffrey P."/>
        </authorList>
    </citation>
    <scope>NUCLEOTIDE SEQUENCE [LARGE SCALE GENOMIC DNA]</scope>
    <source>
        <strain evidence="2 4">ATCC 14899</strain>
    </source>
</reference>
<proteinExistence type="predicted"/>